<accession>A0A9W5K843</accession>
<dbReference type="PANTHER" id="PTHR46268">
    <property type="entry name" value="STRESS RESPONSE PROTEIN NHAX"/>
    <property type="match status" value="1"/>
</dbReference>
<organism evidence="3 4">
    <name type="scientific">Bacillus cereus (strain VD014)</name>
    <dbReference type="NCBI Taxonomy" id="1053223"/>
    <lineage>
        <taxon>Bacteria</taxon>
        <taxon>Bacillati</taxon>
        <taxon>Bacillota</taxon>
        <taxon>Bacilli</taxon>
        <taxon>Bacillales</taxon>
        <taxon>Bacillaceae</taxon>
        <taxon>Bacillus</taxon>
        <taxon>Bacillus cereus group</taxon>
    </lineage>
</organism>
<name>A0A9W5K843_BACC8</name>
<evidence type="ECO:0000259" key="2">
    <source>
        <dbReference type="Pfam" id="PF00582"/>
    </source>
</evidence>
<feature type="domain" description="UspA" evidence="2">
    <location>
        <begin position="2"/>
        <end position="138"/>
    </location>
</feature>
<dbReference type="InterPro" id="IPR014729">
    <property type="entry name" value="Rossmann-like_a/b/a_fold"/>
</dbReference>
<dbReference type="RefSeq" id="WP_001024120.1">
    <property type="nucleotide sequence ID" value="NZ_JH792025.1"/>
</dbReference>
<dbReference type="Proteomes" id="UP000006607">
    <property type="component" value="Unassembled WGS sequence"/>
</dbReference>
<evidence type="ECO:0000313" key="3">
    <source>
        <dbReference type="EMBL" id="EJR22870.1"/>
    </source>
</evidence>
<sequence length="141" mass="16143">MNILVPMDLSSHAQLALKEATKLFKGANFIILIVVDIIDEPENIFDWQGNIYESRMHLIKEINAFIERQKEMFPNVIIEFDVCSGEAKHQIIHYAKQHNEIDCVVMGATSKRALSKVILGSTTDYVVKHINHNILVVREEI</sequence>
<dbReference type="PANTHER" id="PTHR46268:SF6">
    <property type="entry name" value="UNIVERSAL STRESS PROTEIN UP12"/>
    <property type="match status" value="1"/>
</dbReference>
<evidence type="ECO:0000313" key="4">
    <source>
        <dbReference type="Proteomes" id="UP000006607"/>
    </source>
</evidence>
<comment type="caution">
    <text evidence="3">The sequence shown here is derived from an EMBL/GenBank/DDBJ whole genome shotgun (WGS) entry which is preliminary data.</text>
</comment>
<evidence type="ECO:0000256" key="1">
    <source>
        <dbReference type="ARBA" id="ARBA00008791"/>
    </source>
</evidence>
<dbReference type="PRINTS" id="PR01438">
    <property type="entry name" value="UNVRSLSTRESS"/>
</dbReference>
<dbReference type="EMBL" id="AHER01000030">
    <property type="protein sequence ID" value="EJR22870.1"/>
    <property type="molecule type" value="Genomic_DNA"/>
</dbReference>
<proteinExistence type="inferred from homology"/>
<dbReference type="Gene3D" id="3.40.50.620">
    <property type="entry name" value="HUPs"/>
    <property type="match status" value="1"/>
</dbReference>
<dbReference type="InterPro" id="IPR006015">
    <property type="entry name" value="Universal_stress_UspA"/>
</dbReference>
<dbReference type="InterPro" id="IPR006016">
    <property type="entry name" value="UspA"/>
</dbReference>
<gene>
    <name evidence="3" type="ORF">IIA_02905</name>
</gene>
<dbReference type="AlphaFoldDB" id="A0A9W5K843"/>
<dbReference type="Pfam" id="PF00582">
    <property type="entry name" value="Usp"/>
    <property type="match status" value="1"/>
</dbReference>
<dbReference type="CDD" id="cd00293">
    <property type="entry name" value="USP-like"/>
    <property type="match status" value="1"/>
</dbReference>
<dbReference type="SUPFAM" id="SSF52402">
    <property type="entry name" value="Adenine nucleotide alpha hydrolases-like"/>
    <property type="match status" value="1"/>
</dbReference>
<protein>
    <recommendedName>
        <fullName evidence="2">UspA domain-containing protein</fullName>
    </recommendedName>
</protein>
<reference evidence="3" key="1">
    <citation type="submission" date="2012-04" db="EMBL/GenBank/DDBJ databases">
        <title>The Genome Sequence of Bacillus cereus VD014.</title>
        <authorList>
            <consortium name="The Broad Institute Genome Sequencing Platform"/>
            <consortium name="The Broad Institute Genome Sequencing Center for Infectious Disease"/>
            <person name="Feldgarden M."/>
            <person name="Van der Auwera G.A."/>
            <person name="Mahillon J."/>
            <person name="Duprez V."/>
            <person name="Timmery S."/>
            <person name="Mattelet C."/>
            <person name="Dierick K."/>
            <person name="Sun M."/>
            <person name="Yu Z."/>
            <person name="Zhu L."/>
            <person name="Hu X."/>
            <person name="Shank E.B."/>
            <person name="Swiecicka I."/>
            <person name="Hansen B.M."/>
            <person name="Andrup L."/>
            <person name="Young S.K."/>
            <person name="Zeng Q."/>
            <person name="Gargeya S."/>
            <person name="Fitzgerald M."/>
            <person name="Haas B."/>
            <person name="Abouelleil A."/>
            <person name="Alvarado L."/>
            <person name="Arachchi H.M."/>
            <person name="Berlin A."/>
            <person name="Chapman S.B."/>
            <person name="Goldberg J."/>
            <person name="Griggs A."/>
            <person name="Gujja S."/>
            <person name="Hansen M."/>
            <person name="Howarth C."/>
            <person name="Imamovic A."/>
            <person name="Larimer J."/>
            <person name="McCowen C."/>
            <person name="Montmayeur A."/>
            <person name="Murphy C."/>
            <person name="Neiman D."/>
            <person name="Pearson M."/>
            <person name="Priest M."/>
            <person name="Roberts A."/>
            <person name="Saif S."/>
            <person name="Shea T."/>
            <person name="Sisk P."/>
            <person name="Sykes S."/>
            <person name="Wortman J."/>
            <person name="Nusbaum C."/>
            <person name="Birren B."/>
        </authorList>
    </citation>
    <scope>NUCLEOTIDE SEQUENCE</scope>
    <source>
        <strain evidence="3">VD014</strain>
    </source>
</reference>
<comment type="similarity">
    <text evidence="1">Belongs to the universal stress protein A family.</text>
</comment>